<name>A0A0S4XP25_9BACT</name>
<feature type="transmembrane region" description="Helical" evidence="1">
    <location>
        <begin position="7"/>
        <end position="29"/>
    </location>
</feature>
<feature type="transmembrane region" description="Helical" evidence="1">
    <location>
        <begin position="73"/>
        <end position="90"/>
    </location>
</feature>
<evidence type="ECO:0000313" key="3">
    <source>
        <dbReference type="EMBL" id="CUV65822.1"/>
    </source>
</evidence>
<feature type="domain" description="Flavinylation-associated cytochrome" evidence="2">
    <location>
        <begin position="7"/>
        <end position="57"/>
    </location>
</feature>
<keyword evidence="1" id="KW-0812">Transmembrane</keyword>
<gene>
    <name evidence="3" type="ORF">BN3087_450052</name>
</gene>
<dbReference type="InterPro" id="IPR025517">
    <property type="entry name" value="DUF4405"/>
</dbReference>
<keyword evidence="1" id="KW-0472">Membrane</keyword>
<reference evidence="3" key="1">
    <citation type="submission" date="2015-11" db="EMBL/GenBank/DDBJ databases">
        <authorList>
            <person name="Zhang Y."/>
            <person name="Guo Z."/>
        </authorList>
    </citation>
    <scope>NUCLEOTIDE SEQUENCE</scope>
    <source>
        <strain evidence="3">BN30871</strain>
    </source>
</reference>
<evidence type="ECO:0000259" key="2">
    <source>
        <dbReference type="Pfam" id="PF14358"/>
    </source>
</evidence>
<protein>
    <recommendedName>
        <fullName evidence="2">Flavinylation-associated cytochrome domain-containing protein</fullName>
    </recommendedName>
</protein>
<proteinExistence type="predicted"/>
<accession>A0A0S4XP25</accession>
<sequence length="163" mass="18006">MTIDKKWVTPLLTGSFLLIAITGVLMFFHIDTGLNKVAHEWLGFTMVVGAILHIMINIKGFKQMFNNIMGKTIVGVFVLVLGLSFINLGGDEKEKPFMIPVKVLAKASIAELAQVSHTDKQVLLDRLKSNGVVISDDTKSIKDVVGDDAHMQMEVLNDILKEQ</sequence>
<organism evidence="3">
    <name type="scientific">Sulfurovum sp. enrichment culture clone C5</name>
    <dbReference type="NCBI Taxonomy" id="497650"/>
    <lineage>
        <taxon>Bacteria</taxon>
        <taxon>Pseudomonadati</taxon>
        <taxon>Campylobacterota</taxon>
        <taxon>Epsilonproteobacteria</taxon>
        <taxon>Campylobacterales</taxon>
        <taxon>Sulfurovaceae</taxon>
        <taxon>Sulfurovum</taxon>
        <taxon>environmental samples</taxon>
    </lineage>
</organism>
<dbReference type="Pfam" id="PF14358">
    <property type="entry name" value="DUF4405"/>
    <property type="match status" value="1"/>
</dbReference>
<evidence type="ECO:0000256" key="1">
    <source>
        <dbReference type="SAM" id="Phobius"/>
    </source>
</evidence>
<feature type="transmembrane region" description="Helical" evidence="1">
    <location>
        <begin position="41"/>
        <end position="61"/>
    </location>
</feature>
<dbReference type="EMBL" id="FAXN01000046">
    <property type="protein sequence ID" value="CUV65822.1"/>
    <property type="molecule type" value="Genomic_DNA"/>
</dbReference>
<keyword evidence="1" id="KW-1133">Transmembrane helix</keyword>
<dbReference type="AlphaFoldDB" id="A0A0S4XP25"/>